<proteinExistence type="predicted"/>
<feature type="transmembrane region" description="Helical" evidence="1">
    <location>
        <begin position="6"/>
        <end position="26"/>
    </location>
</feature>
<dbReference type="AlphaFoldDB" id="A0AAN6C9E8"/>
<name>A0AAN6C9E8_FUSAU</name>
<dbReference type="Pfam" id="PF00106">
    <property type="entry name" value="adh_short"/>
    <property type="match status" value="1"/>
</dbReference>
<gene>
    <name evidence="2" type="ORF">FAUST_908</name>
</gene>
<dbReference type="EMBL" id="JAAMOD010000021">
    <property type="protein sequence ID" value="KAF5247056.1"/>
    <property type="molecule type" value="Genomic_DNA"/>
</dbReference>
<comment type="caution">
    <text evidence="2">The sequence shown here is derived from an EMBL/GenBank/DDBJ whole genome shotgun (WGS) entry which is preliminary data.</text>
</comment>
<keyword evidence="1" id="KW-0812">Transmembrane</keyword>
<evidence type="ECO:0000313" key="3">
    <source>
        <dbReference type="Proteomes" id="UP000537989"/>
    </source>
</evidence>
<keyword evidence="1" id="KW-1133">Transmembrane helix</keyword>
<keyword evidence="1" id="KW-0472">Membrane</keyword>
<reference evidence="2 3" key="1">
    <citation type="submission" date="2020-02" db="EMBL/GenBank/DDBJ databases">
        <title>Identification and distribution of gene clusters putatively required for synthesis of sphingolipid metabolism inhibitors in phylogenetically diverse species of the filamentous fungus Fusarium.</title>
        <authorList>
            <person name="Kim H.-S."/>
            <person name="Busman M."/>
            <person name="Brown D.W."/>
            <person name="Divon H."/>
            <person name="Uhlig S."/>
            <person name="Proctor R.H."/>
        </authorList>
    </citation>
    <scope>NUCLEOTIDE SEQUENCE [LARGE SCALE GENOMIC DNA]</scope>
    <source>
        <strain evidence="2 3">NRRL 2903</strain>
    </source>
</reference>
<dbReference type="SUPFAM" id="SSF51735">
    <property type="entry name" value="NAD(P)-binding Rossmann-fold domains"/>
    <property type="match status" value="1"/>
</dbReference>
<sequence length="165" mass="18346">MANLGVYAGVTTLVALLLTYGIPLFLNEYFPWQSLYKQRHGKPTVTTKSYEGRTVLITGANGAFGSRAAKLFAHRDVDTLVLVDVRDCGELKQEIEKELSAAGKAKPTILVWQADLMNFSGCQEIARKAKDLKTLDHVLMTMGILSFNRRVSPEGWETCEYLSCI</sequence>
<dbReference type="Gene3D" id="3.40.50.720">
    <property type="entry name" value="NAD(P)-binding Rossmann-like Domain"/>
    <property type="match status" value="1"/>
</dbReference>
<dbReference type="InterPro" id="IPR002347">
    <property type="entry name" value="SDR_fam"/>
</dbReference>
<evidence type="ECO:0000256" key="1">
    <source>
        <dbReference type="SAM" id="Phobius"/>
    </source>
</evidence>
<accession>A0AAN6C9E8</accession>
<protein>
    <submittedName>
        <fullName evidence="2">Uncharacterized protein</fullName>
    </submittedName>
</protein>
<keyword evidence="3" id="KW-1185">Reference proteome</keyword>
<dbReference type="InterPro" id="IPR036291">
    <property type="entry name" value="NAD(P)-bd_dom_sf"/>
</dbReference>
<evidence type="ECO:0000313" key="2">
    <source>
        <dbReference type="EMBL" id="KAF5247056.1"/>
    </source>
</evidence>
<dbReference type="Proteomes" id="UP000537989">
    <property type="component" value="Unassembled WGS sequence"/>
</dbReference>
<organism evidence="2 3">
    <name type="scientific">Fusarium austroamericanum</name>
    <dbReference type="NCBI Taxonomy" id="282268"/>
    <lineage>
        <taxon>Eukaryota</taxon>
        <taxon>Fungi</taxon>
        <taxon>Dikarya</taxon>
        <taxon>Ascomycota</taxon>
        <taxon>Pezizomycotina</taxon>
        <taxon>Sordariomycetes</taxon>
        <taxon>Hypocreomycetidae</taxon>
        <taxon>Hypocreales</taxon>
        <taxon>Nectriaceae</taxon>
        <taxon>Fusarium</taxon>
    </lineage>
</organism>